<evidence type="ECO:0000313" key="3">
    <source>
        <dbReference type="EMBL" id="GGM81801.1"/>
    </source>
</evidence>
<feature type="coiled-coil region" evidence="1">
    <location>
        <begin position="165"/>
        <end position="192"/>
    </location>
</feature>
<feature type="transmembrane region" description="Helical" evidence="2">
    <location>
        <begin position="408"/>
        <end position="425"/>
    </location>
</feature>
<sequence>MADTSLPNLDTLLETAMEGEEIQAHFRQLCSGTGTDVATLRRELQRDLPEAEIWLSVKPARQTFVKLTSELSALETRLVQEQFPEYEQMRKDATGLEQVIAELHAKRMAAERKQELAVSAAAIERDARRMRELELRDQEVTAKKRRASAKWLRPVRDKVVLDTPASKLDKNLKELAQALSTLQHNYHQLKSRQSSTRRDIDRFLDLSGEYRQLLVNLSAARETLSTSLVEDGLLPLHLRPQLSKRLEAQSRAFHGMLLRVPTAPGLAHLSDKQFDVTTRSGDALTGLMESLQGGSIGLSGPRGAGKTTLLRMMAEPGRVFRQQRAVVSQVIPAPVEYEAKEFVLHLFQRVCTNVLDAASPAVAPEPEQVRRDTSEFHHVLIARTATALLVMGLAGWIASVLLNRPPNAANLALATVLGALLTLTPTRFLRWRRRSDTIVAALYLGITLVWWSAASLSLPSSGANPLWLSASYLVTLLGLTLLMFMLRRGRPIRFGVLMTITLVGTAALQMAATHSGVQKTLVVVAAGVLTWIYVNAAFPQHQGWYWYSSVRGVLLAGGVLSLVFAVQLGQSPAGFAWLVWGSGLAMLATLLETYRLGGPLYVAALMLAVVPLGFGGIGTNWPFAIAGLVSLFIGFAAKLYEASPLALPRTANRFASLATSDVVRHLTGHSRVVLLLAGTVLITAAGVQTRLGVFAVVSALVVLIMSHLRGGTNDFSEQKEEPVADFTPSPHENWADGLAAEAKQHIEEIRFQQTISATWQRALKLSGGSGFSVGLDSTSGGSRARQTIARTYPEIVEALRAFLTKVCAHGPAVIAIDEIDKLSPEAAGKFLNDIKAIFGVPGCFYLVSLSEDAMASFERRGMPIRDVFESSFDDVVHVDHLTFEESRTMLTARVAGLPLALLGVCYVVAGGIPREVIRIARRVFSVVEQNKEQRIDEIAKLLTNVELAERTRGTEMSVTGLDTETASAVLKVLDTCRRPLIPRTGAPVQCPLPPTHSLLRTLTALITYNFLLSTLVDFLTTAGEDHIRTASGEPGRRHFERLARARRLISVESSLAWAEIAKFRYSWKLPMIDYPIRFAANTDVTTSDDSS</sequence>
<keyword evidence="2" id="KW-1133">Transmembrane helix</keyword>
<feature type="transmembrane region" description="Helical" evidence="2">
    <location>
        <begin position="623"/>
        <end position="641"/>
    </location>
</feature>
<evidence type="ECO:0008006" key="5">
    <source>
        <dbReference type="Google" id="ProtNLM"/>
    </source>
</evidence>
<feature type="transmembrane region" description="Helical" evidence="2">
    <location>
        <begin position="574"/>
        <end position="591"/>
    </location>
</feature>
<feature type="transmembrane region" description="Helical" evidence="2">
    <location>
        <begin position="437"/>
        <end position="454"/>
    </location>
</feature>
<feature type="transmembrane region" description="Helical" evidence="2">
    <location>
        <begin position="517"/>
        <end position="538"/>
    </location>
</feature>
<dbReference type="SUPFAM" id="SSF52540">
    <property type="entry name" value="P-loop containing nucleoside triphosphate hydrolases"/>
    <property type="match status" value="1"/>
</dbReference>
<feature type="transmembrane region" description="Helical" evidence="2">
    <location>
        <begin position="492"/>
        <end position="511"/>
    </location>
</feature>
<evidence type="ECO:0000256" key="2">
    <source>
        <dbReference type="SAM" id="Phobius"/>
    </source>
</evidence>
<evidence type="ECO:0000313" key="4">
    <source>
        <dbReference type="Proteomes" id="UP000597656"/>
    </source>
</evidence>
<protein>
    <recommendedName>
        <fullName evidence="5">AAA+ ATPase domain-containing protein</fullName>
    </recommendedName>
</protein>
<keyword evidence="4" id="KW-1185">Reference proteome</keyword>
<feature type="transmembrane region" description="Helical" evidence="2">
    <location>
        <begin position="380"/>
        <end position="402"/>
    </location>
</feature>
<dbReference type="InterPro" id="IPR027417">
    <property type="entry name" value="P-loop_NTPase"/>
</dbReference>
<reference evidence="4" key="1">
    <citation type="journal article" date="2019" name="Int. J. Syst. Evol. Microbiol.">
        <title>The Global Catalogue of Microorganisms (GCM) 10K type strain sequencing project: providing services to taxonomists for standard genome sequencing and annotation.</title>
        <authorList>
            <consortium name="The Broad Institute Genomics Platform"/>
            <consortium name="The Broad Institute Genome Sequencing Center for Infectious Disease"/>
            <person name="Wu L."/>
            <person name="Ma J."/>
        </authorList>
    </citation>
    <scope>NUCLEOTIDE SEQUENCE [LARGE SCALE GENOMIC DNA]</scope>
    <source>
        <strain evidence="4">CGMCC 4.7319</strain>
    </source>
</reference>
<dbReference type="Proteomes" id="UP000597656">
    <property type="component" value="Unassembled WGS sequence"/>
</dbReference>
<keyword evidence="2" id="KW-0472">Membrane</keyword>
<organism evidence="3 4">
    <name type="scientific">Lentzea pudingi</name>
    <dbReference type="NCBI Taxonomy" id="1789439"/>
    <lineage>
        <taxon>Bacteria</taxon>
        <taxon>Bacillati</taxon>
        <taxon>Actinomycetota</taxon>
        <taxon>Actinomycetes</taxon>
        <taxon>Pseudonocardiales</taxon>
        <taxon>Pseudonocardiaceae</taxon>
        <taxon>Lentzea</taxon>
    </lineage>
</organism>
<comment type="caution">
    <text evidence="3">The sequence shown here is derived from an EMBL/GenBank/DDBJ whole genome shotgun (WGS) entry which is preliminary data.</text>
</comment>
<proteinExistence type="predicted"/>
<feature type="transmembrane region" description="Helical" evidence="2">
    <location>
        <begin position="550"/>
        <end position="568"/>
    </location>
</feature>
<gene>
    <name evidence="3" type="ORF">GCM10011609_17300</name>
</gene>
<accession>A0ABQ2HJ11</accession>
<keyword evidence="1" id="KW-0175">Coiled coil</keyword>
<feature type="coiled-coil region" evidence="1">
    <location>
        <begin position="86"/>
        <end position="113"/>
    </location>
</feature>
<dbReference type="EMBL" id="BMNC01000002">
    <property type="protein sequence ID" value="GGM81801.1"/>
    <property type="molecule type" value="Genomic_DNA"/>
</dbReference>
<keyword evidence="2" id="KW-0812">Transmembrane</keyword>
<feature type="transmembrane region" description="Helical" evidence="2">
    <location>
        <begin position="598"/>
        <end position="617"/>
    </location>
</feature>
<feature type="transmembrane region" description="Helical" evidence="2">
    <location>
        <begin position="466"/>
        <end position="485"/>
    </location>
</feature>
<evidence type="ECO:0000256" key="1">
    <source>
        <dbReference type="SAM" id="Coils"/>
    </source>
</evidence>
<feature type="transmembrane region" description="Helical" evidence="2">
    <location>
        <begin position="662"/>
        <end position="685"/>
    </location>
</feature>
<name>A0ABQ2HJ11_9PSEU</name>